<protein>
    <submittedName>
        <fullName evidence="2">Uncharacterized protein</fullName>
    </submittedName>
</protein>
<sequence>MTDSRCAAAHSTDPSPCEGPHDAVLIRERRAVATRKRTGVGGVAITGRADLDGVPGCVHHGARLLASMHGGHAYPGPSNDTGREPGDGAATEAYRRAKTLKPFDWVTRGDTA</sequence>
<accession>A0AA90H7U1</accession>
<feature type="region of interest" description="Disordered" evidence="1">
    <location>
        <begin position="1"/>
        <end position="22"/>
    </location>
</feature>
<gene>
    <name evidence="2" type="ORF">POF50_029900</name>
</gene>
<reference evidence="2" key="1">
    <citation type="submission" date="2023-05" db="EMBL/GenBank/DDBJ databases">
        <title>Streptantibioticus silvisoli sp. nov., acidotolerant actinomycetes 1 from pine litter.</title>
        <authorList>
            <person name="Swiecimska M."/>
            <person name="Golinska P."/>
            <person name="Sangal V."/>
            <person name="Wachnowicz B."/>
            <person name="Goodfellow M."/>
        </authorList>
    </citation>
    <scope>NUCLEOTIDE SEQUENCE</scope>
    <source>
        <strain evidence="2">SL13</strain>
    </source>
</reference>
<name>A0AA90H7U1_9ACTN</name>
<dbReference type="AlphaFoldDB" id="A0AA90H7U1"/>
<evidence type="ECO:0000313" key="2">
    <source>
        <dbReference type="EMBL" id="MDI5973506.1"/>
    </source>
</evidence>
<organism evidence="2">
    <name type="scientific">Streptantibioticus silvisoli</name>
    <dbReference type="NCBI Taxonomy" id="2705255"/>
    <lineage>
        <taxon>Bacteria</taxon>
        <taxon>Bacillati</taxon>
        <taxon>Actinomycetota</taxon>
        <taxon>Actinomycetes</taxon>
        <taxon>Kitasatosporales</taxon>
        <taxon>Streptomycetaceae</taxon>
        <taxon>Streptantibioticus</taxon>
    </lineage>
</organism>
<dbReference type="RefSeq" id="WP_271312129.1">
    <property type="nucleotide sequence ID" value="NZ_JABXJJ020000046.1"/>
</dbReference>
<comment type="caution">
    <text evidence="2">The sequence shown here is derived from an EMBL/GenBank/DDBJ whole genome shotgun (WGS) entry which is preliminary data.</text>
</comment>
<evidence type="ECO:0000256" key="1">
    <source>
        <dbReference type="SAM" id="MobiDB-lite"/>
    </source>
</evidence>
<feature type="region of interest" description="Disordered" evidence="1">
    <location>
        <begin position="69"/>
        <end position="88"/>
    </location>
</feature>
<proteinExistence type="predicted"/>
<dbReference type="EMBL" id="JABXJJ020000046">
    <property type="protein sequence ID" value="MDI5973506.1"/>
    <property type="molecule type" value="Genomic_DNA"/>
</dbReference>